<gene>
    <name evidence="1" type="ORF">A2161_20520</name>
</gene>
<dbReference type="InterPro" id="IPR017850">
    <property type="entry name" value="Alkaline_phosphatase_core_sf"/>
</dbReference>
<evidence type="ECO:0000313" key="1">
    <source>
        <dbReference type="EMBL" id="OGL42543.1"/>
    </source>
</evidence>
<dbReference type="Proteomes" id="UP000179266">
    <property type="component" value="Unassembled WGS sequence"/>
</dbReference>
<dbReference type="EMBL" id="MGDD01000317">
    <property type="protein sequence ID" value="OGL42543.1"/>
    <property type="molecule type" value="Genomic_DNA"/>
</dbReference>
<name>A0A1F7RM04_9BACT</name>
<evidence type="ECO:0008006" key="3">
    <source>
        <dbReference type="Google" id="ProtNLM"/>
    </source>
</evidence>
<organism evidence="1 2">
    <name type="scientific">Candidatus Schekmanbacteria bacterium RBG_13_48_7</name>
    <dbReference type="NCBI Taxonomy" id="1817878"/>
    <lineage>
        <taxon>Bacteria</taxon>
        <taxon>Candidatus Schekmaniibacteriota</taxon>
    </lineage>
</organism>
<dbReference type="GO" id="GO:0016787">
    <property type="term" value="F:hydrolase activity"/>
    <property type="evidence" value="ECO:0007669"/>
    <property type="project" value="UniProtKB-ARBA"/>
</dbReference>
<comment type="caution">
    <text evidence="1">The sequence shown here is derived from an EMBL/GenBank/DDBJ whole genome shotgun (WGS) entry which is preliminary data.</text>
</comment>
<dbReference type="SUPFAM" id="SSF53649">
    <property type="entry name" value="Alkaline phosphatase-like"/>
    <property type="match status" value="1"/>
</dbReference>
<proteinExistence type="predicted"/>
<dbReference type="Gene3D" id="3.40.720.10">
    <property type="entry name" value="Alkaline Phosphatase, subunit A"/>
    <property type="match status" value="1"/>
</dbReference>
<sequence>MKKLFCYIICILFFPIILLNCGKSPQDNLPERLLLLIIDGATWDVINPLMDEGKLPMFKSLVNKGLSGPLKTLKPTVSPTIWTCIATSRHYKDHGILGFKMALTLGMWLDFNKPEEKPHLVTSNLRKTKAIWNILSEKKIPVGVVNYLVSWPAEKVDGFIVTDRAIKFPGEINDAVSPKEQENEILEFIKSNKKPMHKFNHDAANSELAEDTCIVDLTLHLAQKNSPRVMLVGLRGTDAIEHQFWEYYKPHDPSWTDPECQPMPLVSSDNIVKESLVEPYVPPPDDQIKAFGSIVPQYYIEVDHLLGKLLTGLGTGWTVIIVSDHGFTPPIHINAPPGILICSGRPFIQRKNFEGYSVFDIVPTILYLLDLPVAKDMAGIPMIKGMEPNIEKNIPVKYLPTYETEESQNKKVEPISSDVDSKIMDQLKKLGYIK</sequence>
<dbReference type="AlphaFoldDB" id="A0A1F7RM04"/>
<dbReference type="PANTHER" id="PTHR10151">
    <property type="entry name" value="ECTONUCLEOTIDE PYROPHOSPHATASE/PHOSPHODIESTERASE"/>
    <property type="match status" value="1"/>
</dbReference>
<dbReference type="PANTHER" id="PTHR10151:SF120">
    <property type="entry name" value="BIS(5'-ADENOSYL)-TRIPHOSPHATASE"/>
    <property type="match status" value="1"/>
</dbReference>
<reference evidence="1 2" key="1">
    <citation type="journal article" date="2016" name="Nat. Commun.">
        <title>Thousands of microbial genomes shed light on interconnected biogeochemical processes in an aquifer system.</title>
        <authorList>
            <person name="Anantharaman K."/>
            <person name="Brown C.T."/>
            <person name="Hug L.A."/>
            <person name="Sharon I."/>
            <person name="Castelle C.J."/>
            <person name="Probst A.J."/>
            <person name="Thomas B.C."/>
            <person name="Singh A."/>
            <person name="Wilkins M.J."/>
            <person name="Karaoz U."/>
            <person name="Brodie E.L."/>
            <person name="Williams K.H."/>
            <person name="Hubbard S.S."/>
            <person name="Banfield J.F."/>
        </authorList>
    </citation>
    <scope>NUCLEOTIDE SEQUENCE [LARGE SCALE GENOMIC DNA]</scope>
</reference>
<dbReference type="InterPro" id="IPR002591">
    <property type="entry name" value="Phosphodiest/P_Trfase"/>
</dbReference>
<evidence type="ECO:0000313" key="2">
    <source>
        <dbReference type="Proteomes" id="UP000179266"/>
    </source>
</evidence>
<accession>A0A1F7RM04</accession>
<dbReference type="Pfam" id="PF01663">
    <property type="entry name" value="Phosphodiest"/>
    <property type="match status" value="1"/>
</dbReference>
<protein>
    <recommendedName>
        <fullName evidence="3">Phosphodiesterase</fullName>
    </recommendedName>
</protein>